<feature type="transmembrane region" description="Helical" evidence="5">
    <location>
        <begin position="57"/>
        <end position="78"/>
    </location>
</feature>
<dbReference type="PANTHER" id="PTHR43847:SF1">
    <property type="entry name" value="BLL3993 PROTEIN"/>
    <property type="match status" value="1"/>
</dbReference>
<organism evidence="6 7">
    <name type="scientific">Eiseniibacteriota bacterium</name>
    <dbReference type="NCBI Taxonomy" id="2212470"/>
    <lineage>
        <taxon>Bacteria</taxon>
        <taxon>Candidatus Eiseniibacteriota</taxon>
    </lineage>
</organism>
<feature type="transmembrane region" description="Helical" evidence="5">
    <location>
        <begin position="27"/>
        <end position="45"/>
    </location>
</feature>
<protein>
    <submittedName>
        <fullName evidence="6">Isoprenylcysteine carboxylmethyltransferase family protein</fullName>
    </submittedName>
</protein>
<dbReference type="GO" id="GO:0016020">
    <property type="term" value="C:membrane"/>
    <property type="evidence" value="ECO:0007669"/>
    <property type="project" value="UniProtKB-SubCell"/>
</dbReference>
<dbReference type="Pfam" id="PF04140">
    <property type="entry name" value="ICMT"/>
    <property type="match status" value="1"/>
</dbReference>
<keyword evidence="4 5" id="KW-0472">Membrane</keyword>
<dbReference type="AlphaFoldDB" id="A0A9D6L531"/>
<keyword evidence="2 5" id="KW-0812">Transmembrane</keyword>
<dbReference type="InterPro" id="IPR007269">
    <property type="entry name" value="ICMT_MeTrfase"/>
</dbReference>
<evidence type="ECO:0000256" key="1">
    <source>
        <dbReference type="ARBA" id="ARBA00004141"/>
    </source>
</evidence>
<evidence type="ECO:0000256" key="2">
    <source>
        <dbReference type="ARBA" id="ARBA00022692"/>
    </source>
</evidence>
<dbReference type="EMBL" id="JACQAY010000028">
    <property type="protein sequence ID" value="MBI3538786.1"/>
    <property type="molecule type" value="Genomic_DNA"/>
</dbReference>
<sequence length="270" mass="28741">MTTDPPRVAAPRNPLGSRPRPHPVRTIAFALLIAAIDALLLAAALDGVSALLAHHRALALLALWTLGGVTLALLRPVAGQDVVERDAESPGVMLALLVVPLVVAPAAAIGERLGLWLIPGPPAWRWIGVALSGIGFAIRIAAMRRLGARFSPRVALQRDHALETGGLYARIRHPGYLGAWLIALGGALAFGGGIALPLVLVMGLLLRNRARREDAMLERRFGDGFRAYRDRTGRFFPRLNPPARLPETPSRAWPPGAGSAILSWCGSPTT</sequence>
<dbReference type="InterPro" id="IPR052527">
    <property type="entry name" value="Metal_cation-efflux_comp"/>
</dbReference>
<name>A0A9D6L531_UNCEI</name>
<evidence type="ECO:0000256" key="5">
    <source>
        <dbReference type="SAM" id="Phobius"/>
    </source>
</evidence>
<keyword evidence="3 5" id="KW-1133">Transmembrane helix</keyword>
<feature type="transmembrane region" description="Helical" evidence="5">
    <location>
        <begin position="90"/>
        <end position="111"/>
    </location>
</feature>
<feature type="transmembrane region" description="Helical" evidence="5">
    <location>
        <begin position="177"/>
        <end position="206"/>
    </location>
</feature>
<dbReference type="PANTHER" id="PTHR43847">
    <property type="entry name" value="BLL3993 PROTEIN"/>
    <property type="match status" value="1"/>
</dbReference>
<evidence type="ECO:0000313" key="6">
    <source>
        <dbReference type="EMBL" id="MBI3538786.1"/>
    </source>
</evidence>
<dbReference type="Proteomes" id="UP000807850">
    <property type="component" value="Unassembled WGS sequence"/>
</dbReference>
<feature type="transmembrane region" description="Helical" evidence="5">
    <location>
        <begin position="123"/>
        <end position="142"/>
    </location>
</feature>
<comment type="subcellular location">
    <subcellularLocation>
        <location evidence="1">Membrane</location>
        <topology evidence="1">Multi-pass membrane protein</topology>
    </subcellularLocation>
</comment>
<accession>A0A9D6L531</accession>
<evidence type="ECO:0000256" key="3">
    <source>
        <dbReference type="ARBA" id="ARBA00022989"/>
    </source>
</evidence>
<dbReference type="Gene3D" id="1.20.120.1630">
    <property type="match status" value="1"/>
</dbReference>
<evidence type="ECO:0000313" key="7">
    <source>
        <dbReference type="Proteomes" id="UP000807850"/>
    </source>
</evidence>
<gene>
    <name evidence="6" type="ORF">HY076_00735</name>
</gene>
<dbReference type="GO" id="GO:0004671">
    <property type="term" value="F:protein C-terminal S-isoprenylcysteine carboxyl O-methyltransferase activity"/>
    <property type="evidence" value="ECO:0007669"/>
    <property type="project" value="InterPro"/>
</dbReference>
<comment type="caution">
    <text evidence="6">The sequence shown here is derived from an EMBL/GenBank/DDBJ whole genome shotgun (WGS) entry which is preliminary data.</text>
</comment>
<reference evidence="6" key="1">
    <citation type="submission" date="2020-07" db="EMBL/GenBank/DDBJ databases">
        <title>Huge and variable diversity of episymbiotic CPR bacteria and DPANN archaea in groundwater ecosystems.</title>
        <authorList>
            <person name="He C.Y."/>
            <person name="Keren R."/>
            <person name="Whittaker M."/>
            <person name="Farag I.F."/>
            <person name="Doudna J."/>
            <person name="Cate J.H.D."/>
            <person name="Banfield J.F."/>
        </authorList>
    </citation>
    <scope>NUCLEOTIDE SEQUENCE</scope>
    <source>
        <strain evidence="6">NC_groundwater_928_Pr1_S-0.2um_72_17</strain>
    </source>
</reference>
<evidence type="ECO:0000256" key="4">
    <source>
        <dbReference type="ARBA" id="ARBA00023136"/>
    </source>
</evidence>
<proteinExistence type="predicted"/>